<dbReference type="EMBL" id="JBIRGH010000004">
    <property type="protein sequence ID" value="MFH8584318.1"/>
    <property type="molecule type" value="Genomic_DNA"/>
</dbReference>
<comment type="caution">
    <text evidence="2">The sequence shown here is derived from an EMBL/GenBank/DDBJ whole genome shotgun (WGS) entry which is preliminary data.</text>
</comment>
<sequence>MSLRRTLRHAYRCASVTGAPAAARTLLGAGAAVRAGDRGADASGDAHSVTVRPDPVAPGGSFAVFDGGSGPGEAVFDGAEIPKPALSPLRNQAGGTGTVPESTGPGAYTVTLLCGGGKGVGQQRKTTRSLAVSGEPGRAGAAHRTGRAGGRDGAAVPRDGSETGLGGGSGASTAVTVLGGARPAGAAGRGAVRCRRRVRNGRG</sequence>
<evidence type="ECO:0000256" key="1">
    <source>
        <dbReference type="SAM" id="MobiDB-lite"/>
    </source>
</evidence>
<organism evidence="2 3">
    <name type="scientific">Streptomyces celluloflavus</name>
    <dbReference type="NCBI Taxonomy" id="58344"/>
    <lineage>
        <taxon>Bacteria</taxon>
        <taxon>Bacillati</taxon>
        <taxon>Actinomycetota</taxon>
        <taxon>Actinomycetes</taxon>
        <taxon>Kitasatosporales</taxon>
        <taxon>Streptomycetaceae</taxon>
        <taxon>Streptomyces</taxon>
    </lineage>
</organism>
<evidence type="ECO:0000313" key="3">
    <source>
        <dbReference type="Proteomes" id="UP001610990"/>
    </source>
</evidence>
<evidence type="ECO:0000313" key="2">
    <source>
        <dbReference type="EMBL" id="MFH8584318.1"/>
    </source>
</evidence>
<gene>
    <name evidence="2" type="ORF">ACH4GP_07965</name>
</gene>
<feature type="compositionally biased region" description="Basic residues" evidence="1">
    <location>
        <begin position="192"/>
        <end position="203"/>
    </location>
</feature>
<name>A0ABW7R8E2_9ACTN</name>
<feature type="compositionally biased region" description="Low complexity" evidence="1">
    <location>
        <begin position="171"/>
        <end position="191"/>
    </location>
</feature>
<feature type="region of interest" description="Disordered" evidence="1">
    <location>
        <begin position="118"/>
        <end position="203"/>
    </location>
</feature>
<dbReference type="RefSeq" id="WP_367429991.1">
    <property type="nucleotide sequence ID" value="NZ_CP108413.1"/>
</dbReference>
<proteinExistence type="predicted"/>
<protein>
    <submittedName>
        <fullName evidence="2">Uncharacterized protein</fullName>
    </submittedName>
</protein>
<keyword evidence="3" id="KW-1185">Reference proteome</keyword>
<dbReference type="Proteomes" id="UP001610990">
    <property type="component" value="Unassembled WGS sequence"/>
</dbReference>
<accession>A0ABW7R8E2</accession>
<reference evidence="2 3" key="1">
    <citation type="submission" date="2024-10" db="EMBL/GenBank/DDBJ databases">
        <title>The Natural Products Discovery Center: Release of the First 8490 Sequenced Strains for Exploring Actinobacteria Biosynthetic Diversity.</title>
        <authorList>
            <person name="Kalkreuter E."/>
            <person name="Kautsar S.A."/>
            <person name="Yang D."/>
            <person name="Bader C.D."/>
            <person name="Teijaro C.N."/>
            <person name="Fluegel L."/>
            <person name="Davis C.M."/>
            <person name="Simpson J.R."/>
            <person name="Lauterbach L."/>
            <person name="Steele A.D."/>
            <person name="Gui C."/>
            <person name="Meng S."/>
            <person name="Li G."/>
            <person name="Viehrig K."/>
            <person name="Ye F."/>
            <person name="Su P."/>
            <person name="Kiefer A.F."/>
            <person name="Nichols A."/>
            <person name="Cepeda A.J."/>
            <person name="Yan W."/>
            <person name="Fan B."/>
            <person name="Jiang Y."/>
            <person name="Adhikari A."/>
            <person name="Zheng C.-J."/>
            <person name="Schuster L."/>
            <person name="Cowan T.M."/>
            <person name="Smanski M.J."/>
            <person name="Chevrette M.G."/>
            <person name="De Carvalho L.P.S."/>
            <person name="Shen B."/>
        </authorList>
    </citation>
    <scope>NUCLEOTIDE SEQUENCE [LARGE SCALE GENOMIC DNA]</scope>
    <source>
        <strain evidence="2 3">NPDC018013</strain>
    </source>
</reference>